<keyword evidence="4 7" id="KW-0732">Signal</keyword>
<evidence type="ECO:0000256" key="6">
    <source>
        <dbReference type="SAM" id="MobiDB-lite"/>
    </source>
</evidence>
<gene>
    <name evidence="8" type="ORF">BXY66_3363</name>
</gene>
<keyword evidence="9" id="KW-1185">Reference proteome</keyword>
<dbReference type="GO" id="GO:0006829">
    <property type="term" value="P:zinc ion transport"/>
    <property type="evidence" value="ECO:0007669"/>
    <property type="project" value="UniProtKB-KW"/>
</dbReference>
<evidence type="ECO:0000256" key="4">
    <source>
        <dbReference type="ARBA" id="ARBA00022729"/>
    </source>
</evidence>
<dbReference type="InterPro" id="IPR006127">
    <property type="entry name" value="ZnuA-like"/>
</dbReference>
<dbReference type="Gene3D" id="3.40.50.1980">
    <property type="entry name" value="Nitrogenase molybdenum iron protein domain"/>
    <property type="match status" value="3"/>
</dbReference>
<dbReference type="OrthoDB" id="7346865at2"/>
<protein>
    <recommendedName>
        <fullName evidence="2">High-affinity zinc uptake system protein ZnuA</fullName>
    </recommendedName>
</protein>
<sequence length="356" mass="38572">MRILPASFVALLGAGIAAQAEAPRVTTDIAPVHSLVSKVMEGVGTPDLLIKPGVSPHGYALRPSEARSLQDADLVVWIGPKLTPQLEKTIESLAGDAHHMALLNQEGTVAHDYRSSDDFEVASDDDHGHDDHAEHDDHGDEEHAGHDDHDDHGDEEHAGHDEHEEHGDEDHAGHDDHDHHDHSGTDSHAWLDPENARVWLGLIAAELSEIDPDNAATYAENAKSAQAELDVLEADIAAKLEPVHASRFVVFHDAYQYFEKRFDLKAAGAIRVGDASSASAARLREVRTTLSDNKIECVFSEPQFPDEIVASVSEGLDIKTAEVDPHGATQEIGPGLYYAVLSNLADNFAACLDHDH</sequence>
<proteinExistence type="inferred from homology"/>
<feature type="region of interest" description="Disordered" evidence="6">
    <location>
        <begin position="119"/>
        <end position="189"/>
    </location>
</feature>
<reference evidence="8 9" key="1">
    <citation type="submission" date="2019-03" db="EMBL/GenBank/DDBJ databases">
        <title>Genomic Encyclopedia of Archaeal and Bacterial Type Strains, Phase II (KMG-II): from individual species to whole genera.</title>
        <authorList>
            <person name="Goeker M."/>
        </authorList>
    </citation>
    <scope>NUCLEOTIDE SEQUENCE [LARGE SCALE GENOMIC DNA]</scope>
    <source>
        <strain evidence="8 9">DSM 26433</strain>
    </source>
</reference>
<evidence type="ECO:0000256" key="5">
    <source>
        <dbReference type="ARBA" id="ARBA00022906"/>
    </source>
</evidence>
<dbReference type="RefSeq" id="WP_132861475.1">
    <property type="nucleotide sequence ID" value="NZ_SMGR01000003.1"/>
</dbReference>
<feature type="chain" id="PRO_5020381312" description="High-affinity zinc uptake system protein ZnuA" evidence="7">
    <location>
        <begin position="23"/>
        <end position="356"/>
    </location>
</feature>
<evidence type="ECO:0000313" key="8">
    <source>
        <dbReference type="EMBL" id="TCL00716.1"/>
    </source>
</evidence>
<dbReference type="PANTHER" id="PTHR42953:SF3">
    <property type="entry name" value="HIGH-AFFINITY ZINC UPTAKE SYSTEM PROTEIN ZNUA"/>
    <property type="match status" value="1"/>
</dbReference>
<evidence type="ECO:0000256" key="3">
    <source>
        <dbReference type="ARBA" id="ARBA00022448"/>
    </source>
</evidence>
<keyword evidence="5" id="KW-0406">Ion transport</keyword>
<comment type="caution">
    <text evidence="8">The sequence shown here is derived from an EMBL/GenBank/DDBJ whole genome shotgun (WGS) entry which is preliminary data.</text>
</comment>
<evidence type="ECO:0000313" key="9">
    <source>
        <dbReference type="Proteomes" id="UP000295673"/>
    </source>
</evidence>
<accession>A0A4R1NBB8</accession>
<evidence type="ECO:0000256" key="1">
    <source>
        <dbReference type="ARBA" id="ARBA00011028"/>
    </source>
</evidence>
<name>A0A4R1NBB8_9RHOB</name>
<dbReference type="Pfam" id="PF01297">
    <property type="entry name" value="ZnuA"/>
    <property type="match status" value="1"/>
</dbReference>
<keyword evidence="5" id="KW-0864">Zinc transport</keyword>
<keyword evidence="3" id="KW-0813">Transport</keyword>
<dbReference type="AlphaFoldDB" id="A0A4R1NBB8"/>
<evidence type="ECO:0000256" key="7">
    <source>
        <dbReference type="SAM" id="SignalP"/>
    </source>
</evidence>
<evidence type="ECO:0000256" key="2">
    <source>
        <dbReference type="ARBA" id="ARBA00015915"/>
    </source>
</evidence>
<comment type="similarity">
    <text evidence="1">Belongs to the bacterial solute-binding protein 9 family.</text>
</comment>
<feature type="signal peptide" evidence="7">
    <location>
        <begin position="1"/>
        <end position="22"/>
    </location>
</feature>
<dbReference type="PANTHER" id="PTHR42953">
    <property type="entry name" value="HIGH-AFFINITY ZINC UPTAKE SYSTEM PROTEIN ZNUA-RELATED"/>
    <property type="match status" value="1"/>
</dbReference>
<organism evidence="8 9">
    <name type="scientific">Shimia isoporae</name>
    <dbReference type="NCBI Taxonomy" id="647720"/>
    <lineage>
        <taxon>Bacteria</taxon>
        <taxon>Pseudomonadati</taxon>
        <taxon>Pseudomonadota</taxon>
        <taxon>Alphaproteobacteria</taxon>
        <taxon>Rhodobacterales</taxon>
        <taxon>Roseobacteraceae</taxon>
    </lineage>
</organism>
<dbReference type="Proteomes" id="UP000295673">
    <property type="component" value="Unassembled WGS sequence"/>
</dbReference>
<dbReference type="InterPro" id="IPR050492">
    <property type="entry name" value="Bact_metal-bind_prot9"/>
</dbReference>
<keyword evidence="5" id="KW-0862">Zinc</keyword>
<feature type="compositionally biased region" description="Basic and acidic residues" evidence="6">
    <location>
        <begin position="124"/>
        <end position="189"/>
    </location>
</feature>
<dbReference type="EMBL" id="SMGR01000003">
    <property type="protein sequence ID" value="TCL00716.1"/>
    <property type="molecule type" value="Genomic_DNA"/>
</dbReference>
<dbReference type="GO" id="GO:0046872">
    <property type="term" value="F:metal ion binding"/>
    <property type="evidence" value="ECO:0007669"/>
    <property type="project" value="InterPro"/>
</dbReference>
<dbReference type="SUPFAM" id="SSF53807">
    <property type="entry name" value="Helical backbone' metal receptor"/>
    <property type="match status" value="1"/>
</dbReference>